<evidence type="ECO:0000256" key="1">
    <source>
        <dbReference type="PROSITE-ProRule" id="PRU00042"/>
    </source>
</evidence>
<reference evidence="5" key="1">
    <citation type="journal article" date="2014" name="Genome Announc.">
        <title>Genome sequence and annotation of Acremonium chrysogenum, producer of the beta-lactam antibiotic cephalosporin C.</title>
        <authorList>
            <person name="Terfehr D."/>
            <person name="Dahlmann T.A."/>
            <person name="Specht T."/>
            <person name="Zadra I."/>
            <person name="Kuernsteiner H."/>
            <person name="Kueck U."/>
        </authorList>
    </citation>
    <scope>NUCLEOTIDE SEQUENCE [LARGE SCALE GENOMIC DNA]</scope>
    <source>
        <strain evidence="5">ATCC 11550 / CBS 779.69 / DSM 880 / IAM 14645 / JCM 23072 / IMI 49137</strain>
    </source>
</reference>
<keyword evidence="1" id="KW-0862">Zinc</keyword>
<feature type="compositionally biased region" description="Polar residues" evidence="2">
    <location>
        <begin position="198"/>
        <end position="209"/>
    </location>
</feature>
<feature type="compositionally biased region" description="Basic and acidic residues" evidence="2">
    <location>
        <begin position="174"/>
        <end position="189"/>
    </location>
</feature>
<feature type="region of interest" description="Disordered" evidence="2">
    <location>
        <begin position="266"/>
        <end position="291"/>
    </location>
</feature>
<comment type="caution">
    <text evidence="4">The sequence shown here is derived from an EMBL/GenBank/DDBJ whole genome shotgun (WGS) entry which is preliminary data.</text>
</comment>
<dbReference type="InterPro" id="IPR013087">
    <property type="entry name" value="Znf_C2H2_type"/>
</dbReference>
<proteinExistence type="predicted"/>
<evidence type="ECO:0000313" key="5">
    <source>
        <dbReference type="Proteomes" id="UP000029964"/>
    </source>
</evidence>
<dbReference type="PROSITE" id="PS50157">
    <property type="entry name" value="ZINC_FINGER_C2H2_2"/>
    <property type="match status" value="1"/>
</dbReference>
<dbReference type="STRING" id="857340.A0A086TGS1"/>
<sequence>MGSPDDTAAHPAGLHRLPFRGRDSHLDHSIQSLKACGNNPKDASTIRFNETCLESLHLSPLDNTHGTRIRSPTESSMSTLSSVPDSATTASIASTVATPLSPSFANDLHDFYLPGSRPVSRARHRQQSSIGTCSTFVNDEEDPPILFVEPKYHDHKSALDSLWPSPNASLSTSDEIRRPGSRDGEETLPIRRAPSRLASHSRQGSLNGSDSRHLFSPRSEAPPIKEEDEEEGEQRVPLLTFYEESPPCETPHPGKEILVETRPNSAFDRSAPADDVAPEHDASPVDDTSPEDEDAILDYALQLAYGMDIHDAPVAPAVARRAVRRFIRDLGQAVRSTAGPGAYGNINTAANTCGSSTSASSTPGGTSSNGESQRGGKRKKKQSGGGDDDSENFTDGDGSGDGNNTLPQKRARPNPREEEALRLSCPFRKRNPRRFNVRDHHSCAMTFFPKFAELRQHIVKHHKRDDPSAFLCGRCNRDFATRRELHHHQRLPREQMCEISDHDPESGVDGATSTKLLSRKRASGTSPEVQWREVWNILFPEDDDHLVPPYQFTPVIEHFELSTSYLASFDYLRASLRDKMSNPATLETLATKFHQCFVEAVDRCIADVQSMPYANRSNKRSEQLAAAASASTSAAALSAAQQRKDIKDVVMSRPDSGVAFTDDGSDESGSVVGVAGGGSVAPSQAVKTIVGPHHPGNNLQSSTRMRDIAPAAVAPASSASFPLPPFSMPLSQSSSAPTPVTVSSGPVAPTDVQAWSQSVMFPGTGGSGSGSQGMISQGNFGIHPQDLSLQHNQQQDLGAWGQTSFYDAGSSGSGMEDGFNFF</sequence>
<protein>
    <recommendedName>
        <fullName evidence="3">C2H2-type domain-containing protein</fullName>
    </recommendedName>
</protein>
<organism evidence="4 5">
    <name type="scientific">Hapsidospora chrysogenum (strain ATCC 11550 / CBS 779.69 / DSM 880 / IAM 14645 / JCM 23072 / IMI 49137)</name>
    <name type="common">Acremonium chrysogenum</name>
    <dbReference type="NCBI Taxonomy" id="857340"/>
    <lineage>
        <taxon>Eukaryota</taxon>
        <taxon>Fungi</taxon>
        <taxon>Dikarya</taxon>
        <taxon>Ascomycota</taxon>
        <taxon>Pezizomycotina</taxon>
        <taxon>Sordariomycetes</taxon>
        <taxon>Hypocreomycetidae</taxon>
        <taxon>Hypocreales</taxon>
        <taxon>Bionectriaceae</taxon>
        <taxon>Hapsidospora</taxon>
    </lineage>
</organism>
<dbReference type="HOGENOM" id="CLU_018101_0_0_1"/>
<feature type="compositionally biased region" description="Low complexity" evidence="2">
    <location>
        <begin position="353"/>
        <end position="372"/>
    </location>
</feature>
<feature type="domain" description="C2H2-type" evidence="3">
    <location>
        <begin position="470"/>
        <end position="491"/>
    </location>
</feature>
<gene>
    <name evidence="4" type="ORF">ACRE_005440</name>
</gene>
<feature type="compositionally biased region" description="Low complexity" evidence="2">
    <location>
        <begin position="72"/>
        <end position="83"/>
    </location>
</feature>
<dbReference type="Proteomes" id="UP000029964">
    <property type="component" value="Unassembled WGS sequence"/>
</dbReference>
<dbReference type="PANTHER" id="PTHR38166:SF1">
    <property type="entry name" value="C2H2-TYPE DOMAIN-CONTAINING PROTEIN"/>
    <property type="match status" value="1"/>
</dbReference>
<feature type="region of interest" description="Disordered" evidence="2">
    <location>
        <begin position="159"/>
        <end position="234"/>
    </location>
</feature>
<feature type="region of interest" description="Disordered" evidence="2">
    <location>
        <begin position="63"/>
        <end position="83"/>
    </location>
</feature>
<feature type="compositionally biased region" description="Polar residues" evidence="2">
    <location>
        <begin position="164"/>
        <end position="173"/>
    </location>
</feature>
<dbReference type="EMBL" id="JPKY01000003">
    <property type="protein sequence ID" value="KFH48553.1"/>
    <property type="molecule type" value="Genomic_DNA"/>
</dbReference>
<name>A0A086TGS1_HAPC1</name>
<keyword evidence="1" id="KW-0863">Zinc-finger</keyword>
<feature type="region of interest" description="Disordered" evidence="2">
    <location>
        <begin position="657"/>
        <end position="678"/>
    </location>
</feature>
<dbReference type="AlphaFoldDB" id="A0A086TGS1"/>
<evidence type="ECO:0000259" key="3">
    <source>
        <dbReference type="PROSITE" id="PS50157"/>
    </source>
</evidence>
<dbReference type="PANTHER" id="PTHR38166">
    <property type="entry name" value="C2H2-TYPE DOMAIN-CONTAINING PROTEIN-RELATED"/>
    <property type="match status" value="1"/>
</dbReference>
<feature type="region of interest" description="Disordered" evidence="2">
    <location>
        <begin position="1"/>
        <end position="23"/>
    </location>
</feature>
<keyword evidence="5" id="KW-1185">Reference proteome</keyword>
<dbReference type="OrthoDB" id="610608at2759"/>
<feature type="region of interest" description="Disordered" evidence="2">
    <location>
        <begin position="500"/>
        <end position="522"/>
    </location>
</feature>
<feature type="region of interest" description="Disordered" evidence="2">
    <location>
        <begin position="353"/>
        <end position="425"/>
    </location>
</feature>
<dbReference type="GO" id="GO:0008270">
    <property type="term" value="F:zinc ion binding"/>
    <property type="evidence" value="ECO:0007669"/>
    <property type="project" value="UniProtKB-KW"/>
</dbReference>
<keyword evidence="1" id="KW-0479">Metal-binding</keyword>
<evidence type="ECO:0000313" key="4">
    <source>
        <dbReference type="EMBL" id="KFH48553.1"/>
    </source>
</evidence>
<evidence type="ECO:0000256" key="2">
    <source>
        <dbReference type="SAM" id="MobiDB-lite"/>
    </source>
</evidence>
<accession>A0A086TGS1</accession>